<organism evidence="2 3">
    <name type="scientific">Halorubrum ezzemoulense</name>
    <name type="common">Halorubrum chaoviator</name>
    <dbReference type="NCBI Taxonomy" id="337243"/>
    <lineage>
        <taxon>Archaea</taxon>
        <taxon>Methanobacteriati</taxon>
        <taxon>Methanobacteriota</taxon>
        <taxon>Stenosarchaea group</taxon>
        <taxon>Halobacteria</taxon>
        <taxon>Halobacteriales</taxon>
        <taxon>Haloferacaceae</taxon>
        <taxon>Halorubrum</taxon>
    </lineage>
</organism>
<dbReference type="CDD" id="cd00322">
    <property type="entry name" value="FNR_like"/>
    <property type="match status" value="1"/>
</dbReference>
<dbReference type="InterPro" id="IPR008333">
    <property type="entry name" value="Cbr1-like_FAD-bd_dom"/>
</dbReference>
<dbReference type="AlphaFoldDB" id="A0A238V258"/>
<dbReference type="PANTHER" id="PTHR47354">
    <property type="entry name" value="NADH OXIDOREDUCTASE HCR"/>
    <property type="match status" value="1"/>
</dbReference>
<dbReference type="PANTHER" id="PTHR47354:SF5">
    <property type="entry name" value="PROTEIN RFBI"/>
    <property type="match status" value="1"/>
</dbReference>
<dbReference type="SUPFAM" id="SSF63380">
    <property type="entry name" value="Riboflavin synthase domain-like"/>
    <property type="match status" value="1"/>
</dbReference>
<dbReference type="GO" id="GO:0016491">
    <property type="term" value="F:oxidoreductase activity"/>
    <property type="evidence" value="ECO:0007669"/>
    <property type="project" value="InterPro"/>
</dbReference>
<dbReference type="PROSITE" id="PS51384">
    <property type="entry name" value="FAD_FR"/>
    <property type="match status" value="1"/>
</dbReference>
<evidence type="ECO:0000313" key="2">
    <source>
        <dbReference type="EMBL" id="SNR28515.1"/>
    </source>
</evidence>
<reference evidence="2 3" key="1">
    <citation type="submission" date="2017-06" db="EMBL/GenBank/DDBJ databases">
        <authorList>
            <person name="Kim H.J."/>
            <person name="Triplett B.A."/>
        </authorList>
    </citation>
    <scope>NUCLEOTIDE SEQUENCE [LARGE SCALE GENOMIC DNA]</scope>
    <source>
        <strain evidence="2 3">DSM 19316</strain>
    </source>
</reference>
<feature type="domain" description="FAD-binding FR-type" evidence="1">
    <location>
        <begin position="19"/>
        <end position="120"/>
    </location>
</feature>
<protein>
    <submittedName>
        <fullName evidence="2">Ferredoxin-NADP reductase</fullName>
    </submittedName>
</protein>
<dbReference type="EMBL" id="FZNK01000001">
    <property type="protein sequence ID" value="SNR28515.1"/>
    <property type="molecule type" value="Genomic_DNA"/>
</dbReference>
<dbReference type="InterPro" id="IPR050415">
    <property type="entry name" value="MRET"/>
</dbReference>
<proteinExistence type="predicted"/>
<accession>A0A238V258</accession>
<sequence>MGRTDGDGKAFVSAPPIRRMDTTATVESVEPVGSDTYALRFRAPEGFAAEPGQFVKLGTEIGGESVARFYTLSSPRVGETFEVTVGIDPDEGGEFSAFLSGAEAGTEMTLSGPFGDQHYDGEPRAVVIAGGPGVGPAVAIAERALDEDAEAAVVYRDDDVAHADRIDALRERGAAVRLLDGDAPLTDAVADVLTGADGGTVFVYGFADLVADAEAAIEAAGGDADAAKVENFG</sequence>
<evidence type="ECO:0000313" key="3">
    <source>
        <dbReference type="Proteomes" id="UP000198297"/>
    </source>
</evidence>
<name>A0A238V258_HALEZ</name>
<dbReference type="Gene3D" id="2.40.30.10">
    <property type="entry name" value="Translation factors"/>
    <property type="match status" value="1"/>
</dbReference>
<dbReference type="InterPro" id="IPR017927">
    <property type="entry name" value="FAD-bd_FR_type"/>
</dbReference>
<dbReference type="Pfam" id="PF00970">
    <property type="entry name" value="FAD_binding_6"/>
    <property type="match status" value="1"/>
</dbReference>
<gene>
    <name evidence="2" type="ORF">SAMN06266787_101816</name>
</gene>
<dbReference type="Proteomes" id="UP000198297">
    <property type="component" value="Unassembled WGS sequence"/>
</dbReference>
<dbReference type="InterPro" id="IPR039261">
    <property type="entry name" value="FNR_nucleotide-bd"/>
</dbReference>
<dbReference type="InterPro" id="IPR017938">
    <property type="entry name" value="Riboflavin_synthase-like_b-brl"/>
</dbReference>
<evidence type="ECO:0000259" key="1">
    <source>
        <dbReference type="PROSITE" id="PS51384"/>
    </source>
</evidence>
<dbReference type="SUPFAM" id="SSF52343">
    <property type="entry name" value="Ferredoxin reductase-like, C-terminal NADP-linked domain"/>
    <property type="match status" value="1"/>
</dbReference>